<feature type="domain" description="Glycosyl transferase family 1" evidence="1">
    <location>
        <begin position="3"/>
        <end position="98"/>
    </location>
</feature>
<dbReference type="HOGENOM" id="CLU_2047543_0_0_10"/>
<evidence type="ECO:0000259" key="1">
    <source>
        <dbReference type="Pfam" id="PF00534"/>
    </source>
</evidence>
<accession>E7RNZ6</accession>
<dbReference type="GO" id="GO:0016757">
    <property type="term" value="F:glycosyltransferase activity"/>
    <property type="evidence" value="ECO:0007669"/>
    <property type="project" value="InterPro"/>
</dbReference>
<organism evidence="2 3">
    <name type="scientific">Hoylesella oralis ATCC 33269</name>
    <dbReference type="NCBI Taxonomy" id="873533"/>
    <lineage>
        <taxon>Bacteria</taxon>
        <taxon>Pseudomonadati</taxon>
        <taxon>Bacteroidota</taxon>
        <taxon>Bacteroidia</taxon>
        <taxon>Bacteroidales</taxon>
        <taxon>Prevotellaceae</taxon>
        <taxon>Hoylesella</taxon>
    </lineage>
</organism>
<dbReference type="CDD" id="cd03801">
    <property type="entry name" value="GT4_PimA-like"/>
    <property type="match status" value="1"/>
</dbReference>
<dbReference type="PANTHER" id="PTHR12526">
    <property type="entry name" value="GLYCOSYLTRANSFERASE"/>
    <property type="match status" value="1"/>
</dbReference>
<keyword evidence="3" id="KW-1185">Reference proteome</keyword>
<dbReference type="Gene3D" id="3.40.50.2000">
    <property type="entry name" value="Glycogen Phosphorylase B"/>
    <property type="match status" value="1"/>
</dbReference>
<gene>
    <name evidence="2" type="ORF">HMPREF0663_10897</name>
</gene>
<dbReference type="Pfam" id="PF00534">
    <property type="entry name" value="Glycos_transf_1"/>
    <property type="match status" value="1"/>
</dbReference>
<proteinExistence type="predicted"/>
<dbReference type="SUPFAM" id="SSF53756">
    <property type="entry name" value="UDP-Glycosyltransferase/glycogen phosphorylase"/>
    <property type="match status" value="1"/>
</dbReference>
<comment type="caution">
    <text evidence="2">The sequence shown here is derived from an EMBL/GenBank/DDBJ whole genome shotgun (WGS) entry which is preliminary data.</text>
</comment>
<dbReference type="InterPro" id="IPR001296">
    <property type="entry name" value="Glyco_trans_1"/>
</dbReference>
<name>E7RNZ6_9BACT</name>
<dbReference type="EMBL" id="AEPE02000003">
    <property type="protein sequence ID" value="EFZ37439.1"/>
    <property type="molecule type" value="Genomic_DNA"/>
</dbReference>
<evidence type="ECO:0000313" key="3">
    <source>
        <dbReference type="Proteomes" id="UP000005580"/>
    </source>
</evidence>
<dbReference type="eggNOG" id="COG0438">
    <property type="taxonomic scope" value="Bacteria"/>
</dbReference>
<evidence type="ECO:0000313" key="2">
    <source>
        <dbReference type="EMBL" id="EFZ37439.1"/>
    </source>
</evidence>
<dbReference type="AlphaFoldDB" id="E7RNZ6"/>
<reference evidence="2" key="1">
    <citation type="submission" date="2011-01" db="EMBL/GenBank/DDBJ databases">
        <authorList>
            <person name="Muzny D."/>
            <person name="Qin X."/>
            <person name="Buhay C."/>
            <person name="Dugan-Rocha S."/>
            <person name="Ding Y."/>
            <person name="Chen G."/>
            <person name="Hawes A."/>
            <person name="Holder M."/>
            <person name="Jhangiani S."/>
            <person name="Johnson A."/>
            <person name="Khan Z."/>
            <person name="Li Z."/>
            <person name="Liu W."/>
            <person name="Liu X."/>
            <person name="Perez L."/>
            <person name="Shen H."/>
            <person name="Wang Q."/>
            <person name="Watt J."/>
            <person name="Xi L."/>
            <person name="Xin Y."/>
            <person name="Zhou J."/>
            <person name="Deng J."/>
            <person name="Jiang H."/>
            <person name="Liu Y."/>
            <person name="Qu J."/>
            <person name="Song X.-Z."/>
            <person name="Zhang L."/>
            <person name="Villasana D."/>
            <person name="Johnson A."/>
            <person name="Liu J."/>
            <person name="Liyanage D."/>
            <person name="Lorensuhewa L."/>
            <person name="Robinson T."/>
            <person name="Song A."/>
            <person name="Song B.-B."/>
            <person name="Dinh H."/>
            <person name="Thornton R."/>
            <person name="Coyle M."/>
            <person name="Francisco L."/>
            <person name="Jackson L."/>
            <person name="Javaid M."/>
            <person name="Korchina V."/>
            <person name="Kovar C."/>
            <person name="Mata R."/>
            <person name="Mathew T."/>
            <person name="Ngo R."/>
            <person name="Nguyen L."/>
            <person name="Nguyen N."/>
            <person name="Okwuonu G."/>
            <person name="Ongeri F."/>
            <person name="Pham C."/>
            <person name="Simmons D."/>
            <person name="Wilczek-Boney K."/>
            <person name="Hale W."/>
            <person name="Jakkamsetti A."/>
            <person name="Pham P."/>
            <person name="Ruth R."/>
            <person name="San Lucas F."/>
            <person name="Warren J."/>
            <person name="Zhang J."/>
            <person name="Zhao Z."/>
            <person name="Zhou C."/>
            <person name="Zhu D."/>
            <person name="Lee S."/>
            <person name="Bess C."/>
            <person name="Blankenburg K."/>
            <person name="Forbes L."/>
            <person name="Fu Q."/>
            <person name="Gubbala S."/>
            <person name="Hirani K."/>
            <person name="Jayaseelan J.C."/>
            <person name="Lara F."/>
            <person name="Munidasa M."/>
            <person name="Palculict T."/>
            <person name="Patil S."/>
            <person name="Pu L.-L."/>
            <person name="Saada N."/>
            <person name="Tang L."/>
            <person name="Weissenberger G."/>
            <person name="Zhu Y."/>
            <person name="Hemphill L."/>
            <person name="Shang Y."/>
            <person name="Youmans B."/>
            <person name="Ayvaz T."/>
            <person name="Ross M."/>
            <person name="Santibanez J."/>
            <person name="Aqrawi P."/>
            <person name="Gross S."/>
            <person name="Joshi V."/>
            <person name="Fowler G."/>
            <person name="Nazareth L."/>
            <person name="Reid J."/>
            <person name="Worley K."/>
            <person name="Petrosino J."/>
            <person name="Highlander S."/>
            <person name="Gibbs R."/>
        </authorList>
    </citation>
    <scope>NUCLEOTIDE SEQUENCE [LARGE SCALE GENOMIC DNA]</scope>
    <source>
        <strain evidence="2">ATCC 33269</strain>
    </source>
</reference>
<protein>
    <recommendedName>
        <fullName evidence="1">Glycosyl transferase family 1 domain-containing protein</fullName>
    </recommendedName>
</protein>
<sequence>MKKQVQDFYTMADVGIACSLHEEFGLVAIEMMMNKLPIIVSDVGGLDEIVENEFSGLKSHVKNKKNKRFLSTKDLSEKICRFLEDKEYAEMIAQNGRTTFLNRFEERFFSEKMIELYKTI</sequence>
<dbReference type="Proteomes" id="UP000005580">
    <property type="component" value="Unassembled WGS sequence"/>
</dbReference>